<gene>
    <name evidence="7" type="ORF">CGL52_00465</name>
</gene>
<dbReference type="Gene3D" id="1.20.1250.20">
    <property type="entry name" value="MFS general substrate transporter like domains"/>
    <property type="match status" value="2"/>
</dbReference>
<evidence type="ECO:0000256" key="1">
    <source>
        <dbReference type="ARBA" id="ARBA00004141"/>
    </source>
</evidence>
<feature type="transmembrane region" description="Helical" evidence="5">
    <location>
        <begin position="40"/>
        <end position="58"/>
    </location>
</feature>
<dbReference type="GO" id="GO:0022857">
    <property type="term" value="F:transmembrane transporter activity"/>
    <property type="evidence" value="ECO:0007669"/>
    <property type="project" value="InterPro"/>
</dbReference>
<accession>A0A371R759</accession>
<evidence type="ECO:0000256" key="4">
    <source>
        <dbReference type="ARBA" id="ARBA00023136"/>
    </source>
</evidence>
<feature type="transmembrane region" description="Helical" evidence="5">
    <location>
        <begin position="70"/>
        <end position="87"/>
    </location>
</feature>
<feature type="transmembrane region" description="Helical" evidence="5">
    <location>
        <begin position="209"/>
        <end position="228"/>
    </location>
</feature>
<feature type="transmembrane region" description="Helical" evidence="5">
    <location>
        <begin position="93"/>
        <end position="117"/>
    </location>
</feature>
<dbReference type="OrthoDB" id="117970at2157"/>
<evidence type="ECO:0000313" key="7">
    <source>
        <dbReference type="EMBL" id="RFB00369.1"/>
    </source>
</evidence>
<keyword evidence="3 5" id="KW-1133">Transmembrane helix</keyword>
<dbReference type="Pfam" id="PF07690">
    <property type="entry name" value="MFS_1"/>
    <property type="match status" value="2"/>
</dbReference>
<evidence type="ECO:0000256" key="2">
    <source>
        <dbReference type="ARBA" id="ARBA00022692"/>
    </source>
</evidence>
<keyword evidence="4 5" id="KW-0472">Membrane</keyword>
<proteinExistence type="predicted"/>
<feature type="transmembrane region" description="Helical" evidence="5">
    <location>
        <begin position="337"/>
        <end position="359"/>
    </location>
</feature>
<dbReference type="InterPro" id="IPR020846">
    <property type="entry name" value="MFS_dom"/>
</dbReference>
<dbReference type="SUPFAM" id="SSF103473">
    <property type="entry name" value="MFS general substrate transporter"/>
    <property type="match status" value="1"/>
</dbReference>
<evidence type="ECO:0000259" key="6">
    <source>
        <dbReference type="PROSITE" id="PS50850"/>
    </source>
</evidence>
<comment type="caution">
    <text evidence="7">The sequence shown here is derived from an EMBL/GenBank/DDBJ whole genome shotgun (WGS) entry which is preliminary data.</text>
</comment>
<feature type="transmembrane region" description="Helical" evidence="5">
    <location>
        <begin position="398"/>
        <end position="422"/>
    </location>
</feature>
<dbReference type="PANTHER" id="PTHR23501:SF194">
    <property type="entry name" value="EFFLUX PUMP ANTIBIOTIC RESISTANCE PROTEIN"/>
    <property type="match status" value="1"/>
</dbReference>
<feature type="transmembrane region" description="Helical" evidence="5">
    <location>
        <begin position="185"/>
        <end position="203"/>
    </location>
</feature>
<feature type="transmembrane region" description="Helical" evidence="5">
    <location>
        <begin position="281"/>
        <end position="299"/>
    </location>
</feature>
<dbReference type="CDD" id="cd17321">
    <property type="entry name" value="MFS_MMR_MDR_like"/>
    <property type="match status" value="1"/>
</dbReference>
<protein>
    <submittedName>
        <fullName evidence="7">MFS transporter</fullName>
    </submittedName>
</protein>
<feature type="domain" description="Major facilitator superfamily (MFS) profile" evidence="6">
    <location>
        <begin position="4"/>
        <end position="425"/>
    </location>
</feature>
<sequence length="427" mass="43650">MERALLSILLSSFVTPFSLSALSVALPVLARDLGTPPSEAIALLVVLTLTVAAFVMPFGRLADVLGYVRVFKTGLGIAAAGLVAAALSPHMTLLYTSLAITGIGLAAVFGSNNALLFQIVPPERRATAVGLNSTSVYIGLVAGPVVGGFLTQVSWRLAFLPAVVIAAISYLLIGKTPLSKSPTSSLDVVGSALFAASVIITIIGIDAGAWHIAVLGAAGLAATFVLELNRRDPVIEVRLFRNVVFTASVAAAFLNYLSTAALSPSLSLLFQEAYSMPAREAGMLLSIQAIAMATLAPVAGRLSDKTSPSAVAAAGASLLAASLYAFSQAPAPSTAPLLLFLIGVGFALFIVPNTTLVLSSVPPSRRGMASALVAEARVLGQSVSNAVASYYLKNATSVSAGVTALLALLAYLSLITAFLSLARGLSH</sequence>
<feature type="transmembrane region" description="Helical" evidence="5">
    <location>
        <begin position="129"/>
        <end position="149"/>
    </location>
</feature>
<dbReference type="InterPro" id="IPR036259">
    <property type="entry name" value="MFS_trans_sf"/>
</dbReference>
<dbReference type="AlphaFoldDB" id="A0A371R759"/>
<dbReference type="GO" id="GO:0005886">
    <property type="term" value="C:plasma membrane"/>
    <property type="evidence" value="ECO:0007669"/>
    <property type="project" value="TreeGrafter"/>
</dbReference>
<organism evidence="7 8">
    <name type="scientific">Pyrobaculum aerophilum</name>
    <dbReference type="NCBI Taxonomy" id="13773"/>
    <lineage>
        <taxon>Archaea</taxon>
        <taxon>Thermoproteota</taxon>
        <taxon>Thermoprotei</taxon>
        <taxon>Thermoproteales</taxon>
        <taxon>Thermoproteaceae</taxon>
        <taxon>Pyrobaculum</taxon>
    </lineage>
</organism>
<dbReference type="RefSeq" id="WP_116430357.1">
    <property type="nucleotide sequence ID" value="NZ_NMUF01000001.1"/>
</dbReference>
<keyword evidence="2 5" id="KW-0812">Transmembrane</keyword>
<feature type="transmembrane region" description="Helical" evidence="5">
    <location>
        <begin position="155"/>
        <end position="173"/>
    </location>
</feature>
<name>A0A371R759_9CREN</name>
<evidence type="ECO:0000256" key="3">
    <source>
        <dbReference type="ARBA" id="ARBA00022989"/>
    </source>
</evidence>
<dbReference type="PANTHER" id="PTHR23501">
    <property type="entry name" value="MAJOR FACILITATOR SUPERFAMILY"/>
    <property type="match status" value="1"/>
</dbReference>
<dbReference type="Proteomes" id="UP000256877">
    <property type="component" value="Unassembled WGS sequence"/>
</dbReference>
<dbReference type="PROSITE" id="PS50850">
    <property type="entry name" value="MFS"/>
    <property type="match status" value="1"/>
</dbReference>
<evidence type="ECO:0000256" key="5">
    <source>
        <dbReference type="SAM" id="Phobius"/>
    </source>
</evidence>
<comment type="subcellular location">
    <subcellularLocation>
        <location evidence="1">Membrane</location>
        <topology evidence="1">Multi-pass membrane protein</topology>
    </subcellularLocation>
</comment>
<dbReference type="EMBL" id="NMUF01000001">
    <property type="protein sequence ID" value="RFB00369.1"/>
    <property type="molecule type" value="Genomic_DNA"/>
</dbReference>
<evidence type="ECO:0000313" key="8">
    <source>
        <dbReference type="Proteomes" id="UP000256877"/>
    </source>
</evidence>
<dbReference type="InterPro" id="IPR011701">
    <property type="entry name" value="MFS"/>
</dbReference>
<reference evidence="7 8" key="1">
    <citation type="submission" date="2017-07" db="EMBL/GenBank/DDBJ databases">
        <title>Draft genome sequence of aerobic hyperthermophilic archaea, Pyrobaculum aerophilum YKB31 and YKB32.</title>
        <authorList>
            <person name="Mochizuki T."/>
            <person name="Berliner A.J."/>
            <person name="Yoshida-Takashima Y."/>
            <person name="Takaki Y."/>
            <person name="Nunoura T."/>
            <person name="Takai K."/>
        </authorList>
    </citation>
    <scope>NUCLEOTIDE SEQUENCE [LARGE SCALE GENOMIC DNA]</scope>
    <source>
        <strain evidence="7 8">YKB32</strain>
    </source>
</reference>
<feature type="transmembrane region" description="Helical" evidence="5">
    <location>
        <begin position="311"/>
        <end position="331"/>
    </location>
</feature>
<feature type="transmembrane region" description="Helical" evidence="5">
    <location>
        <begin position="240"/>
        <end position="261"/>
    </location>
</feature>